<keyword evidence="4" id="KW-0408">Iron</keyword>
<dbReference type="InterPro" id="IPR000971">
    <property type="entry name" value="Globin"/>
</dbReference>
<name>A0A7S8IDT0_9CHLR</name>
<dbReference type="AlphaFoldDB" id="A0A7S8IDT0"/>
<organism evidence="7 8">
    <name type="scientific">Phototrophicus methaneseepsis</name>
    <dbReference type="NCBI Taxonomy" id="2710758"/>
    <lineage>
        <taxon>Bacteria</taxon>
        <taxon>Bacillati</taxon>
        <taxon>Chloroflexota</taxon>
        <taxon>Candidatus Thermofontia</taxon>
        <taxon>Phototrophicales</taxon>
        <taxon>Phototrophicaceae</taxon>
        <taxon>Phototrophicus</taxon>
    </lineage>
</organism>
<comment type="similarity">
    <text evidence="5">Belongs to the globin family.</text>
</comment>
<dbReference type="RefSeq" id="WP_195171019.1">
    <property type="nucleotide sequence ID" value="NZ_CP062983.1"/>
</dbReference>
<gene>
    <name evidence="7" type="ORF">G4Y79_00830</name>
</gene>
<dbReference type="Proteomes" id="UP000594468">
    <property type="component" value="Chromosome"/>
</dbReference>
<feature type="domain" description="Globin" evidence="6">
    <location>
        <begin position="3"/>
        <end position="133"/>
    </location>
</feature>
<keyword evidence="1 5" id="KW-0349">Heme</keyword>
<evidence type="ECO:0000259" key="6">
    <source>
        <dbReference type="PROSITE" id="PS01033"/>
    </source>
</evidence>
<reference evidence="7 8" key="1">
    <citation type="submission" date="2020-02" db="EMBL/GenBank/DDBJ databases">
        <authorList>
            <person name="Zheng R.K."/>
            <person name="Sun C.M."/>
        </authorList>
    </citation>
    <scope>NUCLEOTIDE SEQUENCE [LARGE SCALE GENOMIC DNA]</scope>
    <source>
        <strain evidence="8">rifampicinis</strain>
    </source>
</reference>
<evidence type="ECO:0000256" key="3">
    <source>
        <dbReference type="ARBA" id="ARBA00022723"/>
    </source>
</evidence>
<dbReference type="GO" id="GO:0019825">
    <property type="term" value="F:oxygen binding"/>
    <property type="evidence" value="ECO:0007669"/>
    <property type="project" value="InterPro"/>
</dbReference>
<dbReference type="GO" id="GO:0046210">
    <property type="term" value="P:nitric oxide catabolic process"/>
    <property type="evidence" value="ECO:0007669"/>
    <property type="project" value="TreeGrafter"/>
</dbReference>
<dbReference type="SUPFAM" id="SSF46458">
    <property type="entry name" value="Globin-like"/>
    <property type="match status" value="1"/>
</dbReference>
<evidence type="ECO:0000256" key="2">
    <source>
        <dbReference type="ARBA" id="ARBA00022621"/>
    </source>
</evidence>
<dbReference type="InterPro" id="IPR009050">
    <property type="entry name" value="Globin-like_sf"/>
</dbReference>
<keyword evidence="5" id="KW-0813">Transport</keyword>
<dbReference type="InterPro" id="IPR012292">
    <property type="entry name" value="Globin/Proto"/>
</dbReference>
<dbReference type="Pfam" id="PF00042">
    <property type="entry name" value="Globin"/>
    <property type="match status" value="1"/>
</dbReference>
<evidence type="ECO:0000313" key="8">
    <source>
        <dbReference type="Proteomes" id="UP000594468"/>
    </source>
</evidence>
<evidence type="ECO:0000313" key="7">
    <source>
        <dbReference type="EMBL" id="QPC82950.1"/>
    </source>
</evidence>
<sequence>MITITNKQKILLHYTLLHLDQEQVGKIFYDHVLVVMPHFRVHFKDLKLQQHRFVSFLIKIIHTLDEPEKLQVVLRELTQQHTHLSLKPAHFNKMGDALIVSLEEVLGDKYTPEIGDAWRALYHSIAEVMLSQV</sequence>
<dbReference type="PANTHER" id="PTHR43396:SF3">
    <property type="entry name" value="FLAVOHEMOPROTEIN"/>
    <property type="match status" value="1"/>
</dbReference>
<dbReference type="EMBL" id="CP062983">
    <property type="protein sequence ID" value="QPC82950.1"/>
    <property type="molecule type" value="Genomic_DNA"/>
</dbReference>
<dbReference type="GO" id="GO:0071500">
    <property type="term" value="P:cellular response to nitrosative stress"/>
    <property type="evidence" value="ECO:0007669"/>
    <property type="project" value="TreeGrafter"/>
</dbReference>
<evidence type="ECO:0000256" key="1">
    <source>
        <dbReference type="ARBA" id="ARBA00022617"/>
    </source>
</evidence>
<proteinExistence type="inferred from homology"/>
<dbReference type="GO" id="GO:0071949">
    <property type="term" value="F:FAD binding"/>
    <property type="evidence" value="ECO:0007669"/>
    <property type="project" value="TreeGrafter"/>
</dbReference>
<keyword evidence="3" id="KW-0479">Metal-binding</keyword>
<keyword evidence="2 5" id="KW-0561">Oxygen transport</keyword>
<dbReference type="GO" id="GO:0005344">
    <property type="term" value="F:oxygen carrier activity"/>
    <property type="evidence" value="ECO:0007669"/>
    <property type="project" value="UniProtKB-KW"/>
</dbReference>
<dbReference type="GO" id="GO:0008941">
    <property type="term" value="F:nitric oxide dioxygenase NAD(P)H activity"/>
    <property type="evidence" value="ECO:0007669"/>
    <property type="project" value="TreeGrafter"/>
</dbReference>
<dbReference type="PANTHER" id="PTHR43396">
    <property type="entry name" value="FLAVOHEMOPROTEIN"/>
    <property type="match status" value="1"/>
</dbReference>
<keyword evidence="8" id="KW-1185">Reference proteome</keyword>
<evidence type="ECO:0000256" key="4">
    <source>
        <dbReference type="ARBA" id="ARBA00023004"/>
    </source>
</evidence>
<dbReference type="PROSITE" id="PS01033">
    <property type="entry name" value="GLOBIN"/>
    <property type="match status" value="1"/>
</dbReference>
<evidence type="ECO:0000256" key="5">
    <source>
        <dbReference type="RuleBase" id="RU000356"/>
    </source>
</evidence>
<dbReference type="KEGG" id="pmet:G4Y79_00830"/>
<dbReference type="Gene3D" id="1.10.490.10">
    <property type="entry name" value="Globins"/>
    <property type="match status" value="1"/>
</dbReference>
<dbReference type="GO" id="GO:0046872">
    <property type="term" value="F:metal ion binding"/>
    <property type="evidence" value="ECO:0007669"/>
    <property type="project" value="UniProtKB-KW"/>
</dbReference>
<accession>A0A7S8IDT0</accession>
<dbReference type="GO" id="GO:0020037">
    <property type="term" value="F:heme binding"/>
    <property type="evidence" value="ECO:0007669"/>
    <property type="project" value="InterPro"/>
</dbReference>
<protein>
    <recommendedName>
        <fullName evidence="6">Globin domain-containing protein</fullName>
    </recommendedName>
</protein>